<protein>
    <submittedName>
        <fullName evidence="2">Secreted protein</fullName>
    </submittedName>
</protein>
<name>A0A0K0D7S0_ANGCA</name>
<dbReference type="Proteomes" id="UP000035642">
    <property type="component" value="Unassembled WGS sequence"/>
</dbReference>
<reference evidence="1" key="1">
    <citation type="submission" date="2012-09" db="EMBL/GenBank/DDBJ databases">
        <authorList>
            <person name="Martin A.A."/>
        </authorList>
    </citation>
    <scope>NUCLEOTIDE SEQUENCE</scope>
</reference>
<dbReference type="AlphaFoldDB" id="A0A0K0D7S0"/>
<evidence type="ECO:0000313" key="2">
    <source>
        <dbReference type="WBParaSite" id="ACAC_0000611501-mRNA-1"/>
    </source>
</evidence>
<keyword evidence="1" id="KW-1185">Reference proteome</keyword>
<organism evidence="1 2">
    <name type="scientific">Angiostrongylus cantonensis</name>
    <name type="common">Rat lungworm</name>
    <dbReference type="NCBI Taxonomy" id="6313"/>
    <lineage>
        <taxon>Eukaryota</taxon>
        <taxon>Metazoa</taxon>
        <taxon>Ecdysozoa</taxon>
        <taxon>Nematoda</taxon>
        <taxon>Chromadorea</taxon>
        <taxon>Rhabditida</taxon>
        <taxon>Rhabditina</taxon>
        <taxon>Rhabditomorpha</taxon>
        <taxon>Strongyloidea</taxon>
        <taxon>Metastrongylidae</taxon>
        <taxon>Angiostrongylus</taxon>
    </lineage>
</organism>
<proteinExistence type="predicted"/>
<reference evidence="2" key="2">
    <citation type="submission" date="2017-02" db="UniProtKB">
        <authorList>
            <consortium name="WormBaseParasite"/>
        </authorList>
    </citation>
    <scope>IDENTIFICATION</scope>
</reference>
<dbReference type="WBParaSite" id="ACAC_0000611501-mRNA-1">
    <property type="protein sequence ID" value="ACAC_0000611501-mRNA-1"/>
    <property type="gene ID" value="ACAC_0000611501"/>
</dbReference>
<evidence type="ECO:0000313" key="1">
    <source>
        <dbReference type="Proteomes" id="UP000035642"/>
    </source>
</evidence>
<accession>A0A0K0D7S0</accession>
<sequence>MHGGDFYDSNASASARNLSCFMVIKVSADIASVSTNFLNSGPYSSCEGESSSSTVKSGHPVVNKRNCRERNYNWCFYNVSYTIDKPIVTCSAVPDMDVVSDLV</sequence>